<dbReference type="GO" id="GO:0006355">
    <property type="term" value="P:regulation of DNA-templated transcription"/>
    <property type="evidence" value="ECO:0007669"/>
    <property type="project" value="InterPro"/>
</dbReference>
<dbReference type="InterPro" id="IPR036388">
    <property type="entry name" value="WH-like_DNA-bd_sf"/>
</dbReference>
<evidence type="ECO:0000313" key="1">
    <source>
        <dbReference type="EMBL" id="MDO4841650.1"/>
    </source>
</evidence>
<proteinExistence type="predicted"/>
<dbReference type="InterPro" id="IPR016032">
    <property type="entry name" value="Sig_transdc_resp-reg_C-effctor"/>
</dbReference>
<evidence type="ECO:0000313" key="2">
    <source>
        <dbReference type="Proteomes" id="UP001168575"/>
    </source>
</evidence>
<reference evidence="1" key="1">
    <citation type="submission" date="2023-07" db="EMBL/GenBank/DDBJ databases">
        <title>Between Cages and Wild: Unraveling the Impact of Captivity on Animal Microbiomes and Antimicrobial Resistance.</title>
        <authorList>
            <person name="Schmartz G.P."/>
            <person name="Rehner J."/>
            <person name="Schuff M.J."/>
            <person name="Becker S.L."/>
            <person name="Kravczyk M."/>
            <person name="Gurevich A."/>
            <person name="Francke R."/>
            <person name="Mueller R."/>
            <person name="Keller V."/>
            <person name="Keller A."/>
        </authorList>
    </citation>
    <scope>NUCLEOTIDE SEQUENCE</scope>
    <source>
        <strain evidence="1">S12M_St_49</strain>
    </source>
</reference>
<sequence length="167" mass="20013">MGRRKEIVLTEYQRQFATEHHGLLLKFMGTHGLGDDEYGLFAERYLRTVATYTGNQKLQSKYAFSTILWYRLWAELGRERRRWGKRKQYEMYLDDTMMQPSTEDNYDSTFLWHSWQKILTREQVSILQLKAMGYTNKEIAMRTELPPREVGLRLQIIRDTLRNSGTF</sequence>
<protein>
    <submittedName>
        <fullName evidence="1">Uncharacterized protein</fullName>
    </submittedName>
</protein>
<dbReference type="SUPFAM" id="SSF46894">
    <property type="entry name" value="C-terminal effector domain of the bipartite response regulators"/>
    <property type="match status" value="1"/>
</dbReference>
<dbReference type="Proteomes" id="UP001168575">
    <property type="component" value="Unassembled WGS sequence"/>
</dbReference>
<accession>A0AA43U8X9</accession>
<name>A0AA43U8X9_9ACTN</name>
<dbReference type="EMBL" id="JAUMVS010000035">
    <property type="protein sequence ID" value="MDO4841650.1"/>
    <property type="molecule type" value="Genomic_DNA"/>
</dbReference>
<organism evidence="1 2">
    <name type="scientific">Phoenicibacter congonensis</name>
    <dbReference type="NCBI Taxonomy" id="1944646"/>
    <lineage>
        <taxon>Bacteria</taxon>
        <taxon>Bacillati</taxon>
        <taxon>Actinomycetota</taxon>
        <taxon>Coriobacteriia</taxon>
        <taxon>Eggerthellales</taxon>
        <taxon>Eggerthellaceae</taxon>
        <taxon>Phoenicibacter</taxon>
    </lineage>
</organism>
<keyword evidence="2" id="KW-1185">Reference proteome</keyword>
<dbReference type="Gene3D" id="1.10.10.10">
    <property type="entry name" value="Winged helix-like DNA-binding domain superfamily/Winged helix DNA-binding domain"/>
    <property type="match status" value="1"/>
</dbReference>
<dbReference type="GO" id="GO:0003677">
    <property type="term" value="F:DNA binding"/>
    <property type="evidence" value="ECO:0007669"/>
    <property type="project" value="InterPro"/>
</dbReference>
<gene>
    <name evidence="1" type="ORF">Q3982_03120</name>
</gene>
<dbReference type="AlphaFoldDB" id="A0AA43U8X9"/>
<comment type="caution">
    <text evidence="1">The sequence shown here is derived from an EMBL/GenBank/DDBJ whole genome shotgun (WGS) entry which is preliminary data.</text>
</comment>